<evidence type="ECO:0000313" key="2">
    <source>
        <dbReference type="EMBL" id="ELZ98079.1"/>
    </source>
</evidence>
<proteinExistence type="predicted"/>
<dbReference type="Proteomes" id="UP000011550">
    <property type="component" value="Unassembled WGS sequence"/>
</dbReference>
<name>M0IRJ9_9EURY</name>
<sequence length="237" mass="27301">MGGSAEADSGESENIVDEFVGTDGTPHEPTSDAEIDRIRKSAWFVHGNYYQIAKLGPSVPGDGMARFDVNNGNGGFKEYQKKGEVLRCIHNYVASLYSYNLQVLEHINEKTHNRQYNKGDLLPGRDTPDREIPEYIKSYTFLHGLRNDIQHGEYHCLSVNKVDEDEDGREYYQAKFTKHGFEPRPVGGLDRSGDYLRHSDQKDRQYLLTYICEFHDLFNDFETDIETWCERSRTDSL</sequence>
<evidence type="ECO:0000313" key="3">
    <source>
        <dbReference type="Proteomes" id="UP000011550"/>
    </source>
</evidence>
<dbReference type="EMBL" id="AOLN01000004">
    <property type="protein sequence ID" value="ELZ98079.1"/>
    <property type="molecule type" value="Genomic_DNA"/>
</dbReference>
<reference evidence="2 3" key="1">
    <citation type="journal article" date="2014" name="PLoS Genet.">
        <title>Phylogenetically driven sequencing of extremely halophilic archaea reveals strategies for static and dynamic osmo-response.</title>
        <authorList>
            <person name="Becker E.A."/>
            <person name="Seitzer P.M."/>
            <person name="Tritt A."/>
            <person name="Larsen D."/>
            <person name="Krusor M."/>
            <person name="Yao A.I."/>
            <person name="Wu D."/>
            <person name="Madern D."/>
            <person name="Eisen J.A."/>
            <person name="Darling A.E."/>
            <person name="Facciotti M.T."/>
        </authorList>
    </citation>
    <scope>NUCLEOTIDE SEQUENCE [LARGE SCALE GENOMIC DNA]</scope>
    <source>
        <strain evidence="2 3">ATCC BAA-1512</strain>
    </source>
</reference>
<keyword evidence="3" id="KW-1185">Reference proteome</keyword>
<gene>
    <name evidence="2" type="ORF">C440_02488</name>
</gene>
<organism evidence="2 3">
    <name type="scientific">Haloferax mucosum ATCC BAA-1512</name>
    <dbReference type="NCBI Taxonomy" id="662479"/>
    <lineage>
        <taxon>Archaea</taxon>
        <taxon>Methanobacteriati</taxon>
        <taxon>Methanobacteriota</taxon>
        <taxon>Stenosarchaea group</taxon>
        <taxon>Halobacteria</taxon>
        <taxon>Halobacteriales</taxon>
        <taxon>Haloferacaceae</taxon>
        <taxon>Haloferax</taxon>
    </lineage>
</organism>
<protein>
    <submittedName>
        <fullName evidence="2">Uncharacterized protein</fullName>
    </submittedName>
</protein>
<accession>M0IRJ9</accession>
<evidence type="ECO:0000256" key="1">
    <source>
        <dbReference type="SAM" id="MobiDB-lite"/>
    </source>
</evidence>
<dbReference type="OrthoDB" id="189701at2157"/>
<feature type="region of interest" description="Disordered" evidence="1">
    <location>
        <begin position="1"/>
        <end position="32"/>
    </location>
</feature>
<comment type="caution">
    <text evidence="2">The sequence shown here is derived from an EMBL/GenBank/DDBJ whole genome shotgun (WGS) entry which is preliminary data.</text>
</comment>
<dbReference type="RefSeq" id="WP_008317929.1">
    <property type="nucleotide sequence ID" value="NZ_AOLN01000004.1"/>
</dbReference>
<dbReference type="AlphaFoldDB" id="M0IRJ9"/>